<dbReference type="EMBL" id="JAHWBK010000002">
    <property type="protein sequence ID" value="MCV0323325.1"/>
    <property type="molecule type" value="Genomic_DNA"/>
</dbReference>
<accession>A0ABT2XBL1</accession>
<gene>
    <name evidence="1" type="ORF">KYJ44_03240</name>
</gene>
<organism evidence="1 2">
    <name type="scientific">Stenotrophomonas riyadhensis</name>
    <dbReference type="NCBI Taxonomy" id="2859893"/>
    <lineage>
        <taxon>Bacteria</taxon>
        <taxon>Pseudomonadati</taxon>
        <taxon>Pseudomonadota</taxon>
        <taxon>Gammaproteobacteria</taxon>
        <taxon>Lysobacterales</taxon>
        <taxon>Lysobacteraceae</taxon>
        <taxon>Stenotrophomonas</taxon>
    </lineage>
</organism>
<comment type="caution">
    <text evidence="1">The sequence shown here is derived from an EMBL/GenBank/DDBJ whole genome shotgun (WGS) entry which is preliminary data.</text>
</comment>
<evidence type="ECO:0000313" key="1">
    <source>
        <dbReference type="EMBL" id="MCV0323325.1"/>
    </source>
</evidence>
<dbReference type="RefSeq" id="WP_197610660.1">
    <property type="nucleotide sequence ID" value="NZ_JAHWBK010000002.1"/>
</dbReference>
<reference evidence="1 2" key="1">
    <citation type="submission" date="2021-07" db="EMBL/GenBank/DDBJ databases">
        <title>Clinical implication of Pseudomonas aeruginosa: further insight on the antimicrobial resistance.</title>
        <authorList>
            <person name="Macori G."/>
            <person name="Fanning S."/>
            <person name="Alqahtani A."/>
        </authorList>
    </citation>
    <scope>NUCLEOTIDE SEQUENCE [LARGE SCALE GENOMIC DNA]</scope>
    <source>
        <strain evidence="1 2">CFS3442</strain>
    </source>
</reference>
<evidence type="ECO:0000313" key="2">
    <source>
        <dbReference type="Proteomes" id="UP001208054"/>
    </source>
</evidence>
<keyword evidence="2" id="KW-1185">Reference proteome</keyword>
<proteinExistence type="predicted"/>
<name>A0ABT2XBL1_9GAMM</name>
<protein>
    <recommendedName>
        <fullName evidence="3">RES domain-containing protein</fullName>
    </recommendedName>
</protein>
<evidence type="ECO:0008006" key="3">
    <source>
        <dbReference type="Google" id="ProtNLM"/>
    </source>
</evidence>
<dbReference type="Proteomes" id="UP001208054">
    <property type="component" value="Unassembled WGS sequence"/>
</dbReference>
<sequence>MDDIERLYALAGPSQSGRRSLIGGNYSDRKFERLLFGPGDPFSGGVDVKDCKFISCSTDSTFSITHGVHMRHVLFDEIRAPDVMLVSAATVLQDVVIRGGKKAAALWCKPPSEGDVSDALLEWSKAEMAHVELAIDFSELSARDSEVVGIPLSKLKWNPEIHIPVSLSWRDSVHWDDLELSPRSYWRINLMRLRDFNCSEGVFTIPFPGDRNYELKMDELARIESAGILKR</sequence>